<feature type="binding site" evidence="9">
    <location>
        <begin position="258"/>
        <end position="260"/>
    </location>
    <ligand>
        <name>GTP</name>
        <dbReference type="ChEBI" id="CHEBI:37565"/>
    </ligand>
</feature>
<dbReference type="GO" id="GO:0008686">
    <property type="term" value="F:3,4-dihydroxy-2-butanone-4-phosphate synthase activity"/>
    <property type="evidence" value="ECO:0007669"/>
    <property type="project" value="TreeGrafter"/>
</dbReference>
<keyword evidence="5 9" id="KW-0378">Hydrolase</keyword>
<evidence type="ECO:0000256" key="1">
    <source>
        <dbReference type="ARBA" id="ARBA00004853"/>
    </source>
</evidence>
<accession>A0A4R6A6N7</accession>
<evidence type="ECO:0000259" key="10">
    <source>
        <dbReference type="Pfam" id="PF00925"/>
    </source>
</evidence>
<dbReference type="Gene3D" id="3.40.50.10990">
    <property type="entry name" value="GTP cyclohydrolase II"/>
    <property type="match status" value="1"/>
</dbReference>
<dbReference type="NCBIfam" id="TIGR00505">
    <property type="entry name" value="ribA"/>
    <property type="match status" value="1"/>
</dbReference>
<evidence type="ECO:0000256" key="6">
    <source>
        <dbReference type="ARBA" id="ARBA00022833"/>
    </source>
</evidence>
<proteinExistence type="inferred from homology"/>
<dbReference type="GO" id="GO:0009231">
    <property type="term" value="P:riboflavin biosynthetic process"/>
    <property type="evidence" value="ECO:0007669"/>
    <property type="project" value="UniProtKB-UniRule"/>
</dbReference>
<evidence type="ECO:0000313" key="11">
    <source>
        <dbReference type="EMBL" id="TDL78387.1"/>
    </source>
</evidence>
<evidence type="ECO:0000256" key="7">
    <source>
        <dbReference type="ARBA" id="ARBA00023134"/>
    </source>
</evidence>
<evidence type="ECO:0000256" key="9">
    <source>
        <dbReference type="HAMAP-Rule" id="MF_00179"/>
    </source>
</evidence>
<evidence type="ECO:0000256" key="3">
    <source>
        <dbReference type="ARBA" id="ARBA00022723"/>
    </source>
</evidence>
<feature type="binding site" evidence="9">
    <location>
        <position position="315"/>
    </location>
    <ligand>
        <name>GTP</name>
        <dbReference type="ChEBI" id="CHEBI:37565"/>
    </ligand>
</feature>
<dbReference type="GO" id="GO:0003935">
    <property type="term" value="F:GTP cyclohydrolase II activity"/>
    <property type="evidence" value="ECO:0007669"/>
    <property type="project" value="UniProtKB-UniRule"/>
</dbReference>
<evidence type="ECO:0000256" key="4">
    <source>
        <dbReference type="ARBA" id="ARBA00022741"/>
    </source>
</evidence>
<evidence type="ECO:0000256" key="8">
    <source>
        <dbReference type="ARBA" id="ARBA00049295"/>
    </source>
</evidence>
<dbReference type="CDD" id="cd00641">
    <property type="entry name" value="GTP_cyclohydro2"/>
    <property type="match status" value="1"/>
</dbReference>
<dbReference type="InterPro" id="IPR032677">
    <property type="entry name" value="GTP_cyclohydro_II"/>
</dbReference>
<feature type="active site" description="Proton acceptor" evidence="9">
    <location>
        <position position="292"/>
    </location>
</feature>
<name>A0A4R6A6N7_9RHOB</name>
<dbReference type="GO" id="GO:0008270">
    <property type="term" value="F:zinc ion binding"/>
    <property type="evidence" value="ECO:0007669"/>
    <property type="project" value="UniProtKB-UniRule"/>
</dbReference>
<feature type="binding site" evidence="9">
    <location>
        <position position="236"/>
    </location>
    <ligand>
        <name>GTP</name>
        <dbReference type="ChEBI" id="CHEBI:37565"/>
    </ligand>
</feature>
<sequence length="361" mass="38336">MIFPDALLPSDAELSVRAQSDLKAGLPVVLHGADGPVLALAAETAPAERLAALTAPGRAVLAISAWRAGTLKIRVYDGDLARIALSADTTRAEIRALSDPSNDLSTPLKGPFAAIRDGAADIARTALALARAARLMPAMVLAPVDTVPPALTRIAPGAGLPRAAPLDRVASARLPIREDTQTRLHLYRSATGEVEHYAVQIGPVRADSAGPVLTRVHSACFTGDVLGSLKCDCGPQLHAALARMAEAGGGLLLYLNQEGRGIGLANKLRAYALQDQGFDTVEANHRLGFDDDLRDFAAAAAILRDRGVARVRLMTNNPRKVDILTRHGIEVVERVPLWVGRTEFNADYLRVKAERSGHIPE</sequence>
<keyword evidence="3 9" id="KW-0479">Metal-binding</keyword>
<evidence type="ECO:0000256" key="5">
    <source>
        <dbReference type="ARBA" id="ARBA00022801"/>
    </source>
</evidence>
<feature type="domain" description="GTP cyclohydrolase II" evidence="10">
    <location>
        <begin position="168"/>
        <end position="336"/>
    </location>
</feature>
<feature type="binding site" evidence="9">
    <location>
        <position position="231"/>
    </location>
    <ligand>
        <name>Zn(2+)</name>
        <dbReference type="ChEBI" id="CHEBI:29105"/>
        <note>catalytic</note>
    </ligand>
</feature>
<evidence type="ECO:0000256" key="2">
    <source>
        <dbReference type="ARBA" id="ARBA00022619"/>
    </source>
</evidence>
<dbReference type="RefSeq" id="WP_133397060.1">
    <property type="nucleotide sequence ID" value="NZ_SNAA01000011.1"/>
</dbReference>
<organism evidence="11 12">
    <name type="scientific">Palleronia sediminis</name>
    <dbReference type="NCBI Taxonomy" id="2547833"/>
    <lineage>
        <taxon>Bacteria</taxon>
        <taxon>Pseudomonadati</taxon>
        <taxon>Pseudomonadota</taxon>
        <taxon>Alphaproteobacteria</taxon>
        <taxon>Rhodobacterales</taxon>
        <taxon>Roseobacteraceae</taxon>
        <taxon>Palleronia</taxon>
    </lineage>
</organism>
<dbReference type="Pfam" id="PF00925">
    <property type="entry name" value="GTP_cyclohydro2"/>
    <property type="match status" value="1"/>
</dbReference>
<dbReference type="EC" id="3.5.4.25" evidence="9"/>
<keyword evidence="12" id="KW-1185">Reference proteome</keyword>
<reference evidence="11 12" key="1">
    <citation type="submission" date="2019-03" db="EMBL/GenBank/DDBJ databases">
        <title>Primorskyibacter sp. SS33 isolated from sediments.</title>
        <authorList>
            <person name="Xunke S."/>
        </authorList>
    </citation>
    <scope>NUCLEOTIDE SEQUENCE [LARGE SCALE GENOMIC DNA]</scope>
    <source>
        <strain evidence="11 12">SS33</strain>
    </source>
</reference>
<dbReference type="Proteomes" id="UP000295701">
    <property type="component" value="Unassembled WGS sequence"/>
</dbReference>
<comment type="pathway">
    <text evidence="1 9">Cofactor biosynthesis; riboflavin biosynthesis; 5-amino-6-(D-ribitylamino)uracil from GTP: step 1/4.</text>
</comment>
<dbReference type="EMBL" id="SNAA01000011">
    <property type="protein sequence ID" value="TDL78387.1"/>
    <property type="molecule type" value="Genomic_DNA"/>
</dbReference>
<keyword evidence="2 9" id="KW-0686">Riboflavin biosynthesis</keyword>
<dbReference type="GO" id="GO:0005829">
    <property type="term" value="C:cytosol"/>
    <property type="evidence" value="ECO:0007669"/>
    <property type="project" value="TreeGrafter"/>
</dbReference>
<gene>
    <name evidence="9 11" type="primary">ribA</name>
    <name evidence="11" type="ORF">E2L08_10620</name>
</gene>
<evidence type="ECO:0000313" key="12">
    <source>
        <dbReference type="Proteomes" id="UP000295701"/>
    </source>
</evidence>
<dbReference type="OrthoDB" id="9793111at2"/>
<feature type="binding site" evidence="9">
    <location>
        <position position="280"/>
    </location>
    <ligand>
        <name>GTP</name>
        <dbReference type="ChEBI" id="CHEBI:37565"/>
    </ligand>
</feature>
<keyword evidence="6 9" id="KW-0862">Zinc</keyword>
<comment type="catalytic activity">
    <reaction evidence="8 9">
        <text>GTP + 4 H2O = 2,5-diamino-6-hydroxy-4-(5-phosphoribosylamino)-pyrimidine + formate + 2 phosphate + 3 H(+)</text>
        <dbReference type="Rhea" id="RHEA:23704"/>
        <dbReference type="ChEBI" id="CHEBI:15377"/>
        <dbReference type="ChEBI" id="CHEBI:15378"/>
        <dbReference type="ChEBI" id="CHEBI:15740"/>
        <dbReference type="ChEBI" id="CHEBI:37565"/>
        <dbReference type="ChEBI" id="CHEBI:43474"/>
        <dbReference type="ChEBI" id="CHEBI:58614"/>
        <dbReference type="EC" id="3.5.4.25"/>
    </reaction>
</comment>
<dbReference type="FunFam" id="3.40.50.10990:FF:000002">
    <property type="entry name" value="GTP cyclohydrolase-2"/>
    <property type="match status" value="1"/>
</dbReference>
<keyword evidence="7 9" id="KW-0342">GTP-binding</keyword>
<keyword evidence="4 9" id="KW-0547">Nucleotide-binding</keyword>
<feature type="binding site" evidence="9">
    <location>
        <position position="220"/>
    </location>
    <ligand>
        <name>Zn(2+)</name>
        <dbReference type="ChEBI" id="CHEBI:29105"/>
        <note>catalytic</note>
    </ligand>
</feature>
<dbReference type="InterPro" id="IPR036144">
    <property type="entry name" value="RibA-like_sf"/>
</dbReference>
<dbReference type="InterPro" id="IPR000926">
    <property type="entry name" value="RibA"/>
</dbReference>
<feature type="binding site" evidence="9">
    <location>
        <position position="233"/>
    </location>
    <ligand>
        <name>Zn(2+)</name>
        <dbReference type="ChEBI" id="CHEBI:29105"/>
        <note>catalytic</note>
    </ligand>
</feature>
<feature type="binding site" evidence="9">
    <location>
        <position position="320"/>
    </location>
    <ligand>
        <name>GTP</name>
        <dbReference type="ChEBI" id="CHEBI:37565"/>
    </ligand>
</feature>
<dbReference type="SUPFAM" id="SSF142695">
    <property type="entry name" value="RibA-like"/>
    <property type="match status" value="1"/>
</dbReference>
<dbReference type="UniPathway" id="UPA00275">
    <property type="reaction ID" value="UER00400"/>
</dbReference>
<dbReference type="AlphaFoldDB" id="A0A4R6A6N7"/>
<dbReference type="GO" id="GO:0005525">
    <property type="term" value="F:GTP binding"/>
    <property type="evidence" value="ECO:0007669"/>
    <property type="project" value="UniProtKB-KW"/>
</dbReference>
<protein>
    <recommendedName>
        <fullName evidence="9">GTP cyclohydrolase-2</fullName>
        <ecNumber evidence="9">3.5.4.25</ecNumber>
    </recommendedName>
    <alternativeName>
        <fullName evidence="9">GTP cyclohydrolase II</fullName>
    </alternativeName>
</protein>
<comment type="cofactor">
    <cofactor evidence="9">
        <name>Zn(2+)</name>
        <dbReference type="ChEBI" id="CHEBI:29105"/>
    </cofactor>
    <text evidence="9">Binds 1 zinc ion per subunit.</text>
</comment>
<feature type="binding site" evidence="9">
    <location>
        <begin position="215"/>
        <end position="219"/>
    </location>
    <ligand>
        <name>GTP</name>
        <dbReference type="ChEBI" id="CHEBI:37565"/>
    </ligand>
</feature>
<dbReference type="PANTHER" id="PTHR21327">
    <property type="entry name" value="GTP CYCLOHYDROLASE II-RELATED"/>
    <property type="match status" value="1"/>
</dbReference>
<comment type="caution">
    <text evidence="11">The sequence shown here is derived from an EMBL/GenBank/DDBJ whole genome shotgun (WGS) entry which is preliminary data.</text>
</comment>
<dbReference type="HAMAP" id="MF_00179">
    <property type="entry name" value="RibA"/>
    <property type="match status" value="1"/>
</dbReference>
<comment type="similarity">
    <text evidence="9">Belongs to the GTP cyclohydrolase II family.</text>
</comment>
<comment type="function">
    <text evidence="9">Catalyzes the conversion of GTP to 2,5-diamino-6-ribosylamino-4(3H)-pyrimidinone 5'-phosphate (DARP), formate and pyrophosphate.</text>
</comment>
<dbReference type="NCBIfam" id="NF001591">
    <property type="entry name" value="PRK00393.1"/>
    <property type="match status" value="1"/>
</dbReference>
<feature type="active site" description="Nucleophile" evidence="9">
    <location>
        <position position="294"/>
    </location>
</feature>
<dbReference type="PANTHER" id="PTHR21327:SF18">
    <property type="entry name" value="3,4-DIHYDROXY-2-BUTANONE 4-PHOSPHATE SYNTHASE"/>
    <property type="match status" value="1"/>
</dbReference>